<evidence type="ECO:0000256" key="2">
    <source>
        <dbReference type="ARBA" id="ARBA00023015"/>
    </source>
</evidence>
<evidence type="ECO:0000256" key="1">
    <source>
        <dbReference type="ARBA" id="ARBA00009437"/>
    </source>
</evidence>
<dbReference type="PANTHER" id="PTHR30346:SF30">
    <property type="entry name" value="SMALL NEUTRAL PROTEASE REGULATORY PROTEIN"/>
    <property type="match status" value="1"/>
</dbReference>
<keyword evidence="4" id="KW-0804">Transcription</keyword>
<dbReference type="Gene3D" id="3.40.190.10">
    <property type="entry name" value="Periplasmic binding protein-like II"/>
    <property type="match status" value="2"/>
</dbReference>
<dbReference type="InterPro" id="IPR036388">
    <property type="entry name" value="WH-like_DNA-bd_sf"/>
</dbReference>
<dbReference type="CDD" id="cd08414">
    <property type="entry name" value="PBP2_LTTR_aromatics_like"/>
    <property type="match status" value="1"/>
</dbReference>
<keyword evidence="2" id="KW-0805">Transcription regulation</keyword>
<evidence type="ECO:0000256" key="3">
    <source>
        <dbReference type="ARBA" id="ARBA00023125"/>
    </source>
</evidence>
<dbReference type="PRINTS" id="PR00039">
    <property type="entry name" value="HTHLYSR"/>
</dbReference>
<protein>
    <submittedName>
        <fullName evidence="6">LysR family transcriptional regulator</fullName>
    </submittedName>
</protein>
<dbReference type="InterPro" id="IPR005119">
    <property type="entry name" value="LysR_subst-bd"/>
</dbReference>
<keyword evidence="3" id="KW-0238">DNA-binding</keyword>
<dbReference type="Pfam" id="PF00126">
    <property type="entry name" value="HTH_1"/>
    <property type="match status" value="1"/>
</dbReference>
<evidence type="ECO:0000256" key="4">
    <source>
        <dbReference type="ARBA" id="ARBA00023163"/>
    </source>
</evidence>
<dbReference type="PROSITE" id="PS50931">
    <property type="entry name" value="HTH_LYSR"/>
    <property type="match status" value="1"/>
</dbReference>
<dbReference type="Proteomes" id="UP000481583">
    <property type="component" value="Unassembled WGS sequence"/>
</dbReference>
<dbReference type="PANTHER" id="PTHR30346">
    <property type="entry name" value="TRANSCRIPTIONAL DUAL REGULATOR HCAR-RELATED"/>
    <property type="match status" value="1"/>
</dbReference>
<sequence>MELEVRHLRAVCAIADTGSLHRAARQLGMSQPSLTTQLRRIEDALGGRLFARERTGCRPTPLGRVLLSRARPLVAEMRELVAEARAAAARGDDGADLRIGSTASRAIPGWLRRLRVRRAPARTSLQMDVSASALLGLVVDGQLDVAFVHEVEGCPLRVPDGLAIRVLMEREPQFVALAVDHPAAAGPAVRLADLAADQWMVDPTVEGERDGLLRVLRAAGLKPQVLHGDYLTGFNLAATGEVVTLCQPTTRSRPDLAIRPLDGHPLGVRLLLAARTEAELDEVYADLEAAYWEAAREASAYWALAAGSARAAG</sequence>
<dbReference type="EMBL" id="JAAKZV010000237">
    <property type="protein sequence ID" value="NGN68861.1"/>
    <property type="molecule type" value="Genomic_DNA"/>
</dbReference>
<dbReference type="Pfam" id="PF03466">
    <property type="entry name" value="LysR_substrate"/>
    <property type="match status" value="1"/>
</dbReference>
<name>A0A6G4UCD8_9ACTN</name>
<reference evidence="6 7" key="1">
    <citation type="submission" date="2020-02" db="EMBL/GenBank/DDBJ databases">
        <title>Whole-genome analyses of novel actinobacteria.</title>
        <authorList>
            <person name="Sahin N."/>
        </authorList>
    </citation>
    <scope>NUCLEOTIDE SEQUENCE [LARGE SCALE GENOMIC DNA]</scope>
    <source>
        <strain evidence="6 7">A7024</strain>
    </source>
</reference>
<dbReference type="InterPro" id="IPR036390">
    <property type="entry name" value="WH_DNA-bd_sf"/>
</dbReference>
<proteinExistence type="inferred from homology"/>
<comment type="similarity">
    <text evidence="1">Belongs to the LysR transcriptional regulatory family.</text>
</comment>
<accession>A0A6G4UCD8</accession>
<dbReference type="GO" id="GO:0003700">
    <property type="term" value="F:DNA-binding transcription factor activity"/>
    <property type="evidence" value="ECO:0007669"/>
    <property type="project" value="InterPro"/>
</dbReference>
<dbReference type="InterPro" id="IPR000847">
    <property type="entry name" value="LysR_HTH_N"/>
</dbReference>
<dbReference type="GO" id="GO:0003677">
    <property type="term" value="F:DNA binding"/>
    <property type="evidence" value="ECO:0007669"/>
    <property type="project" value="UniProtKB-KW"/>
</dbReference>
<dbReference type="SUPFAM" id="SSF53850">
    <property type="entry name" value="Periplasmic binding protein-like II"/>
    <property type="match status" value="1"/>
</dbReference>
<evidence type="ECO:0000313" key="7">
    <source>
        <dbReference type="Proteomes" id="UP000481583"/>
    </source>
</evidence>
<dbReference type="RefSeq" id="WP_165243205.1">
    <property type="nucleotide sequence ID" value="NZ_JAAKZV010000237.1"/>
</dbReference>
<gene>
    <name evidence="6" type="ORF">G5C51_33830</name>
</gene>
<evidence type="ECO:0000313" key="6">
    <source>
        <dbReference type="EMBL" id="NGN68861.1"/>
    </source>
</evidence>
<dbReference type="AlphaFoldDB" id="A0A6G4UCD8"/>
<dbReference type="SUPFAM" id="SSF46785">
    <property type="entry name" value="Winged helix' DNA-binding domain"/>
    <property type="match status" value="1"/>
</dbReference>
<keyword evidence="7" id="KW-1185">Reference proteome</keyword>
<evidence type="ECO:0000259" key="5">
    <source>
        <dbReference type="PROSITE" id="PS50931"/>
    </source>
</evidence>
<comment type="caution">
    <text evidence="6">The sequence shown here is derived from an EMBL/GenBank/DDBJ whole genome shotgun (WGS) entry which is preliminary data.</text>
</comment>
<organism evidence="6 7">
    <name type="scientific">Streptomyces coryli</name>
    <dbReference type="NCBI Taxonomy" id="1128680"/>
    <lineage>
        <taxon>Bacteria</taxon>
        <taxon>Bacillati</taxon>
        <taxon>Actinomycetota</taxon>
        <taxon>Actinomycetes</taxon>
        <taxon>Kitasatosporales</taxon>
        <taxon>Streptomycetaceae</taxon>
        <taxon>Streptomyces</taxon>
    </lineage>
</organism>
<dbReference type="Gene3D" id="1.10.10.10">
    <property type="entry name" value="Winged helix-like DNA-binding domain superfamily/Winged helix DNA-binding domain"/>
    <property type="match status" value="1"/>
</dbReference>
<feature type="domain" description="HTH lysR-type" evidence="5">
    <location>
        <begin position="1"/>
        <end position="60"/>
    </location>
</feature>
<dbReference type="GO" id="GO:0032993">
    <property type="term" value="C:protein-DNA complex"/>
    <property type="evidence" value="ECO:0007669"/>
    <property type="project" value="TreeGrafter"/>
</dbReference>